<evidence type="ECO:0000313" key="4">
    <source>
        <dbReference type="EMBL" id="GAA5514354.1"/>
    </source>
</evidence>
<gene>
    <name evidence="4" type="ORF">Dcar01_03109</name>
</gene>
<feature type="transmembrane region" description="Helical" evidence="2">
    <location>
        <begin position="505"/>
        <end position="530"/>
    </location>
</feature>
<feature type="signal peptide" evidence="3">
    <location>
        <begin position="1"/>
        <end position="20"/>
    </location>
</feature>
<dbReference type="Proteomes" id="UP001401887">
    <property type="component" value="Unassembled WGS sequence"/>
</dbReference>
<keyword evidence="2" id="KW-1133">Transmembrane helix</keyword>
<feature type="chain" id="PRO_5047280689" evidence="3">
    <location>
        <begin position="21"/>
        <end position="557"/>
    </location>
</feature>
<keyword evidence="3" id="KW-0732">Signal</keyword>
<protein>
    <submittedName>
        <fullName evidence="4">Uncharacterized protein</fullName>
    </submittedName>
</protein>
<organism evidence="4 5">
    <name type="scientific">Deinococcus carri</name>
    <dbReference type="NCBI Taxonomy" id="1211323"/>
    <lineage>
        <taxon>Bacteria</taxon>
        <taxon>Thermotogati</taxon>
        <taxon>Deinococcota</taxon>
        <taxon>Deinococci</taxon>
        <taxon>Deinococcales</taxon>
        <taxon>Deinococcaceae</taxon>
        <taxon>Deinococcus</taxon>
    </lineage>
</organism>
<reference evidence="4 5" key="1">
    <citation type="submission" date="2024-02" db="EMBL/GenBank/DDBJ databases">
        <title>Deinococcus carri NBRC 110142.</title>
        <authorList>
            <person name="Ichikawa N."/>
            <person name="Katano-Makiyama Y."/>
            <person name="Hidaka K."/>
        </authorList>
    </citation>
    <scope>NUCLEOTIDE SEQUENCE [LARGE SCALE GENOMIC DNA]</scope>
    <source>
        <strain evidence="4 5">NBRC 110142</strain>
    </source>
</reference>
<comment type="caution">
    <text evidence="4">The sequence shown here is derived from an EMBL/GenBank/DDBJ whole genome shotgun (WGS) entry which is preliminary data.</text>
</comment>
<evidence type="ECO:0000256" key="1">
    <source>
        <dbReference type="SAM" id="MobiDB-lite"/>
    </source>
</evidence>
<dbReference type="RefSeq" id="WP_345466935.1">
    <property type="nucleotide sequence ID" value="NZ_BAABRP010000016.1"/>
</dbReference>
<evidence type="ECO:0000256" key="3">
    <source>
        <dbReference type="SAM" id="SignalP"/>
    </source>
</evidence>
<dbReference type="EMBL" id="BAABRP010000016">
    <property type="protein sequence ID" value="GAA5514354.1"/>
    <property type="molecule type" value="Genomic_DNA"/>
</dbReference>
<sequence length="557" mass="56803">MKRLGTLALLAGLAAGTAGAQDLSAYRTLASSLEAAAGHSATSAEQTLADLDRAEAAYGTLAPTLQNKQLLGGLRTSLDGARAALARTPAEVQAQVLLARGLMRKALYDQTMGQLAGAPSPAQPPANSGSGSGSSAQVRLLAQEFGLTGAPASALLSDARAGHLERVAWRLQRAATRKVSAALAATRPERSPQAYVNLARATGWFTVVQDAGARNLKVEQFSTALGQLTAGDLPALTTSLRTLRQGTATLAGALATPPAVRATARPSEPAPTTSSTPPSTQPAVPATNTGPAAATPASTTPATTAPASPAAAASTPVPSEQGRVDAVYAALGRALTATGHGDPETGRAELGRAAGLLGRLPAPISTAAGYDTFRQHLAAAQERRGLRPGDVQALLAEFGGVEASVTGQGHSTVDALSAGVARTFSGSLRAVVFLLLALLGLVPLYLLNLAFGGRNPYWRAITAALALLLLPVFLEGVFGFLGWVGDLSGVAFLRAAPSLTLWQGVYGLPLRALFTALAIGLASYGFWGLCVQFGLLGRQRAASPAAQPSLDWDEELS</sequence>
<feature type="compositionally biased region" description="Low complexity" evidence="1">
    <location>
        <begin position="252"/>
        <end position="319"/>
    </location>
</feature>
<feature type="region of interest" description="Disordered" evidence="1">
    <location>
        <begin position="252"/>
        <end position="320"/>
    </location>
</feature>
<keyword evidence="2" id="KW-0472">Membrane</keyword>
<proteinExistence type="predicted"/>
<feature type="transmembrane region" description="Helical" evidence="2">
    <location>
        <begin position="463"/>
        <end position="485"/>
    </location>
</feature>
<evidence type="ECO:0000256" key="2">
    <source>
        <dbReference type="SAM" id="Phobius"/>
    </source>
</evidence>
<feature type="region of interest" description="Disordered" evidence="1">
    <location>
        <begin position="114"/>
        <end position="135"/>
    </location>
</feature>
<name>A0ABP9WAK2_9DEIO</name>
<evidence type="ECO:0000313" key="5">
    <source>
        <dbReference type="Proteomes" id="UP001401887"/>
    </source>
</evidence>
<keyword evidence="5" id="KW-1185">Reference proteome</keyword>
<feature type="transmembrane region" description="Helical" evidence="2">
    <location>
        <begin position="430"/>
        <end position="451"/>
    </location>
</feature>
<accession>A0ABP9WAK2</accession>
<keyword evidence="2" id="KW-0812">Transmembrane</keyword>